<organism evidence="1 2">
    <name type="scientific">Lasius platythorax</name>
    <dbReference type="NCBI Taxonomy" id="488582"/>
    <lineage>
        <taxon>Eukaryota</taxon>
        <taxon>Metazoa</taxon>
        <taxon>Ecdysozoa</taxon>
        <taxon>Arthropoda</taxon>
        <taxon>Hexapoda</taxon>
        <taxon>Insecta</taxon>
        <taxon>Pterygota</taxon>
        <taxon>Neoptera</taxon>
        <taxon>Endopterygota</taxon>
        <taxon>Hymenoptera</taxon>
        <taxon>Apocrita</taxon>
        <taxon>Aculeata</taxon>
        <taxon>Formicoidea</taxon>
        <taxon>Formicidae</taxon>
        <taxon>Formicinae</taxon>
        <taxon>Lasius</taxon>
        <taxon>Lasius</taxon>
    </lineage>
</organism>
<dbReference type="EMBL" id="OZ034835">
    <property type="protein sequence ID" value="CAL1677131.1"/>
    <property type="molecule type" value="Genomic_DNA"/>
</dbReference>
<sequence length="109" mass="12445">MKPGIWLDTVNEEVFRINPQCTLINTNNPFMAWRVELVRQNRRATMTFSGFARVSFPRARARNCVTEAKLTLSGRYQAYPASCLERNQVPSPLMLTQGESMNDCTDNSL</sequence>
<reference evidence="1" key="1">
    <citation type="submission" date="2024-04" db="EMBL/GenBank/DDBJ databases">
        <authorList>
            <consortium name="Molecular Ecology Group"/>
        </authorList>
    </citation>
    <scope>NUCLEOTIDE SEQUENCE</scope>
</reference>
<evidence type="ECO:0000313" key="2">
    <source>
        <dbReference type="Proteomes" id="UP001497644"/>
    </source>
</evidence>
<name>A0AAV2ND92_9HYME</name>
<keyword evidence="2" id="KW-1185">Reference proteome</keyword>
<dbReference type="AlphaFoldDB" id="A0AAV2ND92"/>
<dbReference type="Proteomes" id="UP001497644">
    <property type="component" value="Chromosome 12"/>
</dbReference>
<protein>
    <submittedName>
        <fullName evidence="1">Uncharacterized protein</fullName>
    </submittedName>
</protein>
<evidence type="ECO:0000313" key="1">
    <source>
        <dbReference type="EMBL" id="CAL1677131.1"/>
    </source>
</evidence>
<proteinExistence type="predicted"/>
<accession>A0AAV2ND92</accession>
<gene>
    <name evidence="1" type="ORF">LPLAT_LOCUS3192</name>
</gene>